<comment type="caution">
    <text evidence="1">The sequence shown here is derived from an EMBL/GenBank/DDBJ whole genome shotgun (WGS) entry which is preliminary data.</text>
</comment>
<reference evidence="1 2" key="1">
    <citation type="submission" date="2019-10" db="EMBL/GenBank/DDBJ databases">
        <title>Nocardia macrotermitis sp. nov. and Nocardia aurantia sp. nov., isolated from the gut of fungus growing-termite Macrotermes natalensis.</title>
        <authorList>
            <person name="Benndorf R."/>
            <person name="Schwitalla J."/>
            <person name="Martin K."/>
            <person name="De Beer W."/>
            <person name="Kaster A.-K."/>
            <person name="Vollmers J."/>
            <person name="Poulsen M."/>
            <person name="Beemelmanns C."/>
        </authorList>
    </citation>
    <scope>NUCLEOTIDE SEQUENCE [LARGE SCALE GENOMIC DNA]</scope>
    <source>
        <strain evidence="1 2">RB20</strain>
    </source>
</reference>
<dbReference type="AlphaFoldDB" id="A0A7K0DD14"/>
<dbReference type="RefSeq" id="WP_153415446.1">
    <property type="nucleotide sequence ID" value="NZ_WEGK01000022.1"/>
</dbReference>
<evidence type="ECO:0008006" key="3">
    <source>
        <dbReference type="Google" id="ProtNLM"/>
    </source>
</evidence>
<evidence type="ECO:0000313" key="1">
    <source>
        <dbReference type="EMBL" id="MQY23685.1"/>
    </source>
</evidence>
<gene>
    <name evidence="1" type="ORF">NRB20_68160</name>
</gene>
<dbReference type="EMBL" id="WEGK01000022">
    <property type="protein sequence ID" value="MQY23685.1"/>
    <property type="molecule type" value="Genomic_DNA"/>
</dbReference>
<proteinExistence type="predicted"/>
<protein>
    <recommendedName>
        <fullName evidence="3">HicB family toxin-antitoxin system</fullName>
    </recommendedName>
</protein>
<sequence length="126" mass="14462">MNKTYEVRVTRDGRWWMVRIPELDELTQARRIGEVPRMAREAVALHLGVPVDRVAVEVTIEVADLPVSELIRAVLEHRSRAEELAKQALAESKSLARELASRDVPMRDIGEMLHLSHQRVHQLVEK</sequence>
<evidence type="ECO:0000313" key="2">
    <source>
        <dbReference type="Proteomes" id="UP000438448"/>
    </source>
</evidence>
<accession>A0A7K0DD14</accession>
<keyword evidence="2" id="KW-1185">Reference proteome</keyword>
<dbReference type="Proteomes" id="UP000438448">
    <property type="component" value="Unassembled WGS sequence"/>
</dbReference>
<organism evidence="1 2">
    <name type="scientific">Nocardia macrotermitis</name>
    <dbReference type="NCBI Taxonomy" id="2585198"/>
    <lineage>
        <taxon>Bacteria</taxon>
        <taxon>Bacillati</taxon>
        <taxon>Actinomycetota</taxon>
        <taxon>Actinomycetes</taxon>
        <taxon>Mycobacteriales</taxon>
        <taxon>Nocardiaceae</taxon>
        <taxon>Nocardia</taxon>
    </lineage>
</organism>
<name>A0A7K0DD14_9NOCA</name>
<dbReference type="OrthoDB" id="5772641at2"/>